<sequence length="180" mass="19400">MNAAAQDGVLLHLGRDSPALHMPVGDQDVIAEPAFEDYTDMFFDLCDAVGLDVKDGCNIYPMNASLGGNAIATVQDGNRIIVYDRTLSREIGYGGAMMVIAHELGHHYCHHLETSADPMKELAADRFAGAAMRLSKMSLDATLGAVHILAERPSKSYPGRADRIKAITEGWNDPAAGRKC</sequence>
<organism evidence="1 2">
    <name type="scientific">Rhizobium lusitanum</name>
    <dbReference type="NCBI Taxonomy" id="293958"/>
    <lineage>
        <taxon>Bacteria</taxon>
        <taxon>Pseudomonadati</taxon>
        <taxon>Pseudomonadota</taxon>
        <taxon>Alphaproteobacteria</taxon>
        <taxon>Hyphomicrobiales</taxon>
        <taxon>Rhizobiaceae</taxon>
        <taxon>Rhizobium/Agrobacterium group</taxon>
        <taxon>Rhizobium</taxon>
    </lineage>
</organism>
<accession>A0A1C3XIV9</accession>
<proteinExistence type="predicted"/>
<name>A0A1C3XIV9_9HYPH</name>
<evidence type="ECO:0000313" key="2">
    <source>
        <dbReference type="Proteomes" id="UP000199205"/>
    </source>
</evidence>
<dbReference type="EMBL" id="FMAF01000044">
    <property type="protein sequence ID" value="SCB51904.1"/>
    <property type="molecule type" value="Genomic_DNA"/>
</dbReference>
<gene>
    <name evidence="1" type="ORF">GA0061101_1443</name>
</gene>
<protein>
    <submittedName>
        <fullName evidence="1">Peptidase family M48</fullName>
    </submittedName>
</protein>
<dbReference type="RefSeq" id="WP_208865055.1">
    <property type="nucleotide sequence ID" value="NZ_FMAF01000044.1"/>
</dbReference>
<dbReference type="Proteomes" id="UP000199205">
    <property type="component" value="Unassembled WGS sequence"/>
</dbReference>
<dbReference type="SUPFAM" id="SSF55486">
    <property type="entry name" value="Metalloproteases ('zincins'), catalytic domain"/>
    <property type="match status" value="1"/>
</dbReference>
<evidence type="ECO:0000313" key="1">
    <source>
        <dbReference type="EMBL" id="SCB51904.1"/>
    </source>
</evidence>
<dbReference type="Gene3D" id="3.30.2010.10">
    <property type="entry name" value="Metalloproteases ('zincins'), catalytic domain"/>
    <property type="match status" value="1"/>
</dbReference>
<dbReference type="AlphaFoldDB" id="A0A1C3XIV9"/>
<reference evidence="2" key="1">
    <citation type="submission" date="2016-08" db="EMBL/GenBank/DDBJ databases">
        <authorList>
            <person name="Varghese N."/>
            <person name="Submissions Spin"/>
        </authorList>
    </citation>
    <scope>NUCLEOTIDE SEQUENCE [LARGE SCALE GENOMIC DNA]</scope>
    <source>
        <strain evidence="2">P1-7</strain>
    </source>
</reference>